<dbReference type="EMBL" id="LAZR01000155">
    <property type="protein sequence ID" value="KKN85707.1"/>
    <property type="molecule type" value="Genomic_DNA"/>
</dbReference>
<gene>
    <name evidence="1" type="ORF">LCGC14_0275120</name>
</gene>
<reference evidence="1" key="1">
    <citation type="journal article" date="2015" name="Nature">
        <title>Complex archaea that bridge the gap between prokaryotes and eukaryotes.</title>
        <authorList>
            <person name="Spang A."/>
            <person name="Saw J.H."/>
            <person name="Jorgensen S.L."/>
            <person name="Zaremba-Niedzwiedzka K."/>
            <person name="Martijn J."/>
            <person name="Lind A.E."/>
            <person name="van Eijk R."/>
            <person name="Schleper C."/>
            <person name="Guy L."/>
            <person name="Ettema T.J."/>
        </authorList>
    </citation>
    <scope>NUCLEOTIDE SEQUENCE</scope>
</reference>
<comment type="caution">
    <text evidence="1">The sequence shown here is derived from an EMBL/GenBank/DDBJ whole genome shotgun (WGS) entry which is preliminary data.</text>
</comment>
<dbReference type="AlphaFoldDB" id="A0A0F9UEA5"/>
<organism evidence="1">
    <name type="scientific">marine sediment metagenome</name>
    <dbReference type="NCBI Taxonomy" id="412755"/>
    <lineage>
        <taxon>unclassified sequences</taxon>
        <taxon>metagenomes</taxon>
        <taxon>ecological metagenomes</taxon>
    </lineage>
</organism>
<protein>
    <submittedName>
        <fullName evidence="1">Uncharacterized protein</fullName>
    </submittedName>
</protein>
<sequence>MTDGQKANNGRVTVAVLGSQLKEIDRKLDSIVADHDILIRMQVQVEHNQKDIDRLGRKTRDLDKVRRREATIEMLAAALIGIGAWLRP</sequence>
<evidence type="ECO:0000313" key="1">
    <source>
        <dbReference type="EMBL" id="KKN85707.1"/>
    </source>
</evidence>
<name>A0A0F9UEA5_9ZZZZ</name>
<proteinExistence type="predicted"/>
<accession>A0A0F9UEA5</accession>